<accession>A0A1H5RPW8</accession>
<evidence type="ECO:0000256" key="1">
    <source>
        <dbReference type="SAM" id="Phobius"/>
    </source>
</evidence>
<dbReference type="EMBL" id="FNVD01000001">
    <property type="protein sequence ID" value="SEF39551.1"/>
    <property type="molecule type" value="Genomic_DNA"/>
</dbReference>
<keyword evidence="3" id="KW-1185">Reference proteome</keyword>
<dbReference type="RefSeq" id="WP_104006102.1">
    <property type="nucleotide sequence ID" value="NZ_FNVD01000001.1"/>
</dbReference>
<gene>
    <name evidence="2" type="ORF">SAMN05421751_10141</name>
</gene>
<keyword evidence="1" id="KW-1133">Transmembrane helix</keyword>
<organism evidence="2 3">
    <name type="scientific">Jhaorihella thermophila</name>
    <dbReference type="NCBI Taxonomy" id="488547"/>
    <lineage>
        <taxon>Bacteria</taxon>
        <taxon>Pseudomonadati</taxon>
        <taxon>Pseudomonadota</taxon>
        <taxon>Alphaproteobacteria</taxon>
        <taxon>Rhodobacterales</taxon>
        <taxon>Paracoccaceae</taxon>
        <taxon>Jhaorihella</taxon>
    </lineage>
</organism>
<keyword evidence="1" id="KW-0812">Transmembrane</keyword>
<evidence type="ECO:0000313" key="2">
    <source>
        <dbReference type="EMBL" id="SEF39551.1"/>
    </source>
</evidence>
<dbReference type="Proteomes" id="UP000236742">
    <property type="component" value="Unassembled WGS sequence"/>
</dbReference>
<dbReference type="OrthoDB" id="7822309at2"/>
<dbReference type="AlphaFoldDB" id="A0A1H5RPW8"/>
<feature type="transmembrane region" description="Helical" evidence="1">
    <location>
        <begin position="108"/>
        <end position="126"/>
    </location>
</feature>
<reference evidence="2 3" key="1">
    <citation type="submission" date="2016-10" db="EMBL/GenBank/DDBJ databases">
        <authorList>
            <person name="de Groot N.N."/>
        </authorList>
    </citation>
    <scope>NUCLEOTIDE SEQUENCE [LARGE SCALE GENOMIC DNA]</scope>
    <source>
        <strain evidence="2 3">DSM 23413</strain>
    </source>
</reference>
<evidence type="ECO:0000313" key="3">
    <source>
        <dbReference type="Proteomes" id="UP000236742"/>
    </source>
</evidence>
<proteinExistence type="predicted"/>
<keyword evidence="1" id="KW-0472">Membrane</keyword>
<sequence>MTALTRYQRIEASGLWRPTPEDQRREVIVSIGDATLTISDMNDRALSHWSLAAIQRANPDELPAIFHPDGDPGETLELDERESEMIEAIEYLRHAVERTRPHPGRLRGGLVLLVMAVFIALMVFWLPGAMRRHAVNVVPQIQRQEIGQAILSRIGRVAGPPCRTPESEAVLDRLARRIGVARLVVLRDGVADSLLLPGGIAVVNRKLVEDYEDPSVMAGYVLVERARAGLQDPLDAMLKNLGIGATVRLLTTGALSPEMLVSHAEDLLARPRPAPPPEEAVLAMFARMEVSSRPYAYAVDRTGETVLGLIEADPMAGRDLEPLLPDRDWVLLQNICAG</sequence>
<protein>
    <submittedName>
        <fullName evidence="2">Uncharacterized protein</fullName>
    </submittedName>
</protein>
<name>A0A1H5RPW8_9RHOB</name>